<dbReference type="EMBL" id="SSOP01000222">
    <property type="protein sequence ID" value="KAB5589856.1"/>
    <property type="molecule type" value="Genomic_DNA"/>
</dbReference>
<dbReference type="Proteomes" id="UP000383932">
    <property type="component" value="Unassembled WGS sequence"/>
</dbReference>
<dbReference type="PANTHER" id="PTHR19959">
    <property type="entry name" value="KINESIN LIGHT CHAIN"/>
    <property type="match status" value="1"/>
</dbReference>
<name>A0A5N5QEI1_9AGAM</name>
<dbReference type="OrthoDB" id="9991317at2759"/>
<dbReference type="InterPro" id="IPR011990">
    <property type="entry name" value="TPR-like_helical_dom_sf"/>
</dbReference>
<protein>
    <submittedName>
        <fullName evidence="2">CHAT domain containing protein</fullName>
    </submittedName>
</protein>
<organism evidence="2 3">
    <name type="scientific">Ceratobasidium theobromae</name>
    <dbReference type="NCBI Taxonomy" id="1582974"/>
    <lineage>
        <taxon>Eukaryota</taxon>
        <taxon>Fungi</taxon>
        <taxon>Dikarya</taxon>
        <taxon>Basidiomycota</taxon>
        <taxon>Agaricomycotina</taxon>
        <taxon>Agaricomycetes</taxon>
        <taxon>Cantharellales</taxon>
        <taxon>Ceratobasidiaceae</taxon>
        <taxon>Ceratobasidium</taxon>
    </lineage>
</organism>
<dbReference type="Gene3D" id="1.25.40.10">
    <property type="entry name" value="Tetratricopeptide repeat domain"/>
    <property type="match status" value="4"/>
</dbReference>
<gene>
    <name evidence="2" type="ORF">CTheo_6695</name>
</gene>
<sequence length="1246" mass="138748">MHENTIETHGFDHEPHEILNLDIDYEPGDEGSDEDIRDEEPSYEEIKSSLVRMLQCPDEFQDFDEAYLTLARVLSITPEGDFSVSLIYEMYDNLCKKHASQPQETVPQASPPLVVQSGDNDQNLDRLHELGTFFRDQYYREDQLSHLQKSIACMKKAVGLSNDSDPDLPQRLADLGNSLFHRFERLDDSKDLEDALEYQRRAVSLTFDMQPQLLSDLGYSLMRRFQLLGHVDDLEDAISCQEKAILNAARDVDTTPWVAALGDSLVCRFEHTSDLASLDRAIELVEGLLQFDLGDRQSTIYNNLGSALQKRFMHTKDLEGITRAIECQKAAVSLTSDRHYNKLMFLNNLGDSLQLRFEYLGESNDIDLAISHQEQALHLLSSRHALRPSILDSLGNSLRWRFESAGKLDDINRAIAYLLDALELTPADHALSLRLRLLDSLGNALRQRFETQGELSDIDKAITAHHEAVSGSTQGHMNQADRLNHLGNTYMTRYERLDEIPDLDNAIKYHRAAVSLNTQGDTKAVSLLADLGGTLLARFQNSGDLSHLDEAIICQRKSIALSPIGASAIPALLGNLSSSLQSRYRHTNRVNDINECISCLEKAIDLTQDRHPDKPLWLNNLCSSLQLRFKHTRNIDDINKAIEFQTKAVHLTPDYHVYRAEFLVTLARCMVIRASTVSGQLADLDAIVDTYRQAASATSGKPSTRFQAAYKWAKVAKINIISPLEAYKAAFEIIPQIAWLGVSINRRYQEISSIGGFVTDAVANAISEHEYNLALEWLEEGRSIVWRQMLQLRTPMDELRSVNPSMADRLEEIARALDQAGTSSSKSKKSIATILETDMSLEHAAQTHRQLAKDWSSLVDQVRQLSGFSDFLRPKKASELIKAARDGPIVAINVQKERCDALVLSPGATQVSCVPLRGLTFEKAADAQKHLIRSLRLAGVRFRTERRPERKPAPPLENQLEDVLEFLWNDVVQPILDYLGFIHRSAEVEIPHLTWCATGPLAFLPLHAAGCYGQLQAHARIFNYVVSSYTPTIGGLIQTSPATTINDFSGILAIGQASTPGQSSLPGTVKELDCIIRHAGQLPVTLLIDQAATTDAVINAINSHSWVHFACHASQDTSDPTASAFFLHKGTLDLATITKQPLRRKAFAFLSACQTATGDDNLPEEAIHLAAGMIMAGYPTVIATMWSIKDNDAPLIAEYTYSEMLSGGKADSKKASRALHHAVSNLRDKVGEKAFESWVPYIHIGI</sequence>
<dbReference type="Pfam" id="PF12770">
    <property type="entry name" value="CHAT"/>
    <property type="match status" value="1"/>
</dbReference>
<keyword evidence="3" id="KW-1185">Reference proteome</keyword>
<reference evidence="2 3" key="1">
    <citation type="journal article" date="2019" name="Fungal Biol. Biotechnol.">
        <title>Draft genome sequence of fastidious pathogen Ceratobasidium theobromae, which causes vascular-streak dieback in Theobroma cacao.</title>
        <authorList>
            <person name="Ali S.S."/>
            <person name="Asman A."/>
            <person name="Shao J."/>
            <person name="Firmansyah A.P."/>
            <person name="Susilo A.W."/>
            <person name="Rosmana A."/>
            <person name="McMahon P."/>
            <person name="Junaid M."/>
            <person name="Guest D."/>
            <person name="Kheng T.Y."/>
            <person name="Meinhardt L.W."/>
            <person name="Bailey B.A."/>
        </authorList>
    </citation>
    <scope>NUCLEOTIDE SEQUENCE [LARGE SCALE GENOMIC DNA]</scope>
    <source>
        <strain evidence="2 3">CT2</strain>
    </source>
</reference>
<dbReference type="SUPFAM" id="SSF81901">
    <property type="entry name" value="HCP-like"/>
    <property type="match status" value="2"/>
</dbReference>
<proteinExistence type="predicted"/>
<evidence type="ECO:0000313" key="2">
    <source>
        <dbReference type="EMBL" id="KAB5589856.1"/>
    </source>
</evidence>
<dbReference type="InterPro" id="IPR024983">
    <property type="entry name" value="CHAT_dom"/>
</dbReference>
<accession>A0A5N5QEI1</accession>
<evidence type="ECO:0000259" key="1">
    <source>
        <dbReference type="Pfam" id="PF12770"/>
    </source>
</evidence>
<comment type="caution">
    <text evidence="2">The sequence shown here is derived from an EMBL/GenBank/DDBJ whole genome shotgun (WGS) entry which is preliminary data.</text>
</comment>
<dbReference type="PANTHER" id="PTHR19959:SF119">
    <property type="entry name" value="FUNGAL LIPASE-LIKE DOMAIN-CONTAINING PROTEIN"/>
    <property type="match status" value="1"/>
</dbReference>
<evidence type="ECO:0000313" key="3">
    <source>
        <dbReference type="Proteomes" id="UP000383932"/>
    </source>
</evidence>
<dbReference type="AlphaFoldDB" id="A0A5N5QEI1"/>
<feature type="domain" description="CHAT" evidence="1">
    <location>
        <begin position="963"/>
        <end position="1245"/>
    </location>
</feature>